<keyword evidence="4" id="KW-0963">Cytoplasm</keyword>
<evidence type="ECO:0000313" key="8">
    <source>
        <dbReference type="EMBL" id="CAL5141537.1"/>
    </source>
</evidence>
<reference evidence="8" key="1">
    <citation type="submission" date="2024-06" db="EMBL/GenBank/DDBJ databases">
        <authorList>
            <person name="Liu X."/>
            <person name="Lenzi L."/>
            <person name="Haldenby T S."/>
            <person name="Uol C."/>
        </authorList>
    </citation>
    <scope>NUCLEOTIDE SEQUENCE</scope>
</reference>
<evidence type="ECO:0000259" key="6">
    <source>
        <dbReference type="Pfam" id="PF14655"/>
    </source>
</evidence>
<feature type="compositionally biased region" description="Acidic residues" evidence="5">
    <location>
        <begin position="1214"/>
        <end position="1223"/>
    </location>
</feature>
<organism evidence="8 9">
    <name type="scientific">Calicophoron daubneyi</name>
    <name type="common">Rumen fluke</name>
    <name type="synonym">Paramphistomum daubneyi</name>
    <dbReference type="NCBI Taxonomy" id="300641"/>
    <lineage>
        <taxon>Eukaryota</taxon>
        <taxon>Metazoa</taxon>
        <taxon>Spiralia</taxon>
        <taxon>Lophotrochozoa</taxon>
        <taxon>Platyhelminthes</taxon>
        <taxon>Trematoda</taxon>
        <taxon>Digenea</taxon>
        <taxon>Plagiorchiida</taxon>
        <taxon>Pronocephalata</taxon>
        <taxon>Paramphistomoidea</taxon>
        <taxon>Paramphistomidae</taxon>
        <taxon>Calicophoron</taxon>
    </lineage>
</organism>
<evidence type="ECO:0000256" key="2">
    <source>
        <dbReference type="ARBA" id="ARBA00008153"/>
    </source>
</evidence>
<dbReference type="Pfam" id="PF14655">
    <property type="entry name" value="RAB3GAP2_N"/>
    <property type="match status" value="1"/>
</dbReference>
<evidence type="ECO:0008006" key="10">
    <source>
        <dbReference type="Google" id="ProtNLM"/>
    </source>
</evidence>
<evidence type="ECO:0000256" key="1">
    <source>
        <dbReference type="ARBA" id="ARBA00004496"/>
    </source>
</evidence>
<sequence>MSITQCLVAERVVPILKKSHLESDDAQQVQLSLPPRTTCVAIAIKQKLHVVGVHHPKSRDETLYRELDLSSPILSLLCTSLSHRASKSLGTDVDVVVAGTLDGRLVFIQTNGGILLELSLESGAIRSTLIRLDNEPQDFLVLCDSCAFSLNLDDLRNIILVSAGSACIVDFQQANKKNLYTYDLRCRLFYLPTGGPHYQFSCSASRVPLLFDRTVRHSIEDPECSGPVSFDTNAETTWSITGVKPFLSFSESIDKTARSLTSLLYAEAKRAILGFSVPKDCLVVHFADSKGDPITPAGTFIPISGTKLKLCHAAADKQRNILPSTMVLSADRLWLAVSDQLGRVLLVDAEKQRVVRMWKGYRDAEMAFYDAIEIAEPEMRLSRRRASLHPRQTRCLFIHAPHRRMLEVWRLTHGPRLATWDVVEPMRLIQAQPHWLGSQRDSPQPSSPSSKAFAIDSHGTLYQLTVSPDLCLAGTDAEAVLGYHEYQLMKECCVCLGQLHADGPSVACAELVRLFGKFRTASWLERSLLRAIQRLSHNPHTVVDVLRDCIGLLDPSSLSQRNDIDSNEIGNFGRFRMVCARMLDLANLYMKFASLINDCLVNDESGGPPVSSLTSFESDTEALADLLNWDIEDADRCLQIYTICGSILGKKLHMALSPPMDIHAFIDCFKYIPSTMESVVEQNMSDRSMVLIPTRGENSARVRMYLHWDESSNRLAKIGGLIFGLYLLGLQTYKQLEVVLDEKVLPPKLLLHALTQYVLRWEYYREVPTFVRRLHRIYAYLLERFLNATTQSQAQLASDKLAAHSSTIQAVSLDSSFQALVETLHGFCLDSMQLSSTYLVALVLRSLLYVLWQALEQNSEHTSALWDCAHLDEKWAAEEIVEKMEALADFSEPTDTSSSDKDRTPTNRSLDENECLNLPVGDRSSKRNADLSPEKTTEAHHISAVVIHELVDKWHDTCTRLEDLLCIGLLVQVPATDRNNSDNAEMFFPKLFPLSLGRVLRCGRACLTELFASWIASWEVHPDDLVAYYQKLCRPSDSAKSSQSLALNLISSATLRECLFPFVYKRLPFTLELDTVVASVAWVYYQKWINEPEVFHSLSSCIEFLLRLSSASTTIAQGLCAMMWQGQLRSWCVRLLKFSCGILTPIRPSRSKWNSVESTELSTGQMKDLSILMMKFLTIYSTACSKAEVVPVFSVEREWSYAPPTNDHVSTAEGTDDALDLDSGDGPSLNHSSLLPSSFLSHIFSSSTDQITSSRTLISEVAVRQADLYPEFPSNWEPMIIAASAFQTFGPPRKPLKYLVDGSVTSGGCYRPVDFFLRGNLQAISADDPCDWVERYTEEDIDSSLDSRRRFLITWLIEQSVQSYQSAVLHPSVALNVTTKISSADPHAHTSITWEECVAGKWQPFSALDVYRIFIKAASTLAKHWNYAKDMVPSQHVLSLYEANLDEQAELFISQVENLASLTTRLLLIVGKRVAWHCFGPTSNTSLQLRWRACVAFELESWLRGLFYDQSQSGPLQPMPTNPCDVKTLSHLIDFILQHIPQNMSQAHMAESLRDAIYSMVGEDDPEL</sequence>
<gene>
    <name evidence="8" type="ORF">CDAUBV1_LOCUS16771</name>
</gene>
<keyword evidence="3" id="KW-0343">GTPase activation</keyword>
<protein>
    <recommendedName>
        <fullName evidence="10">Rab3 GTPase-activating protein non-catalytic subunit</fullName>
    </recommendedName>
</protein>
<dbReference type="InterPro" id="IPR032839">
    <property type="entry name" value="RAB3GAP_N"/>
</dbReference>
<feature type="compositionally biased region" description="Basic and acidic residues" evidence="5">
    <location>
        <begin position="923"/>
        <end position="935"/>
    </location>
</feature>
<dbReference type="PANTHER" id="PTHR12472">
    <property type="entry name" value="RAB3-GAP REGULATORY DOMAIN"/>
    <property type="match status" value="1"/>
</dbReference>
<feature type="domain" description="Rab3GAP regulatory subunit C-terminal" evidence="7">
    <location>
        <begin position="952"/>
        <end position="1128"/>
    </location>
</feature>
<proteinExistence type="inferred from homology"/>
<evidence type="ECO:0000313" key="9">
    <source>
        <dbReference type="Proteomes" id="UP001497525"/>
    </source>
</evidence>
<evidence type="ECO:0000256" key="4">
    <source>
        <dbReference type="ARBA" id="ARBA00022490"/>
    </source>
</evidence>
<evidence type="ECO:0000259" key="7">
    <source>
        <dbReference type="Pfam" id="PF14656"/>
    </source>
</evidence>
<feature type="domain" description="Rab3GAP regulatory subunit C-terminal" evidence="7">
    <location>
        <begin position="1413"/>
        <end position="1541"/>
    </location>
</feature>
<accession>A0AAV2TXG7</accession>
<dbReference type="GO" id="GO:0005096">
    <property type="term" value="F:GTPase activator activity"/>
    <property type="evidence" value="ECO:0007669"/>
    <property type="project" value="UniProtKB-KW"/>
</dbReference>
<dbReference type="PANTHER" id="PTHR12472:SF0">
    <property type="entry name" value="RAB3 GTPASE-ACTIVATING PROTEIN NON-CATALYTIC SUBUNIT"/>
    <property type="match status" value="1"/>
</dbReference>
<dbReference type="EMBL" id="CAXLJL010000889">
    <property type="protein sequence ID" value="CAL5141537.1"/>
    <property type="molecule type" value="Genomic_DNA"/>
</dbReference>
<feature type="region of interest" description="Disordered" evidence="5">
    <location>
        <begin position="1204"/>
        <end position="1223"/>
    </location>
</feature>
<evidence type="ECO:0000256" key="5">
    <source>
        <dbReference type="SAM" id="MobiDB-lite"/>
    </source>
</evidence>
<comment type="similarity">
    <text evidence="2">Belongs to the Rab3-GAP regulatory subunit family.</text>
</comment>
<evidence type="ECO:0000256" key="3">
    <source>
        <dbReference type="ARBA" id="ARBA00022468"/>
    </source>
</evidence>
<feature type="region of interest" description="Disordered" evidence="5">
    <location>
        <begin position="889"/>
        <end position="935"/>
    </location>
</feature>
<name>A0AAV2TXG7_CALDB</name>
<feature type="compositionally biased region" description="Basic and acidic residues" evidence="5">
    <location>
        <begin position="898"/>
        <end position="911"/>
    </location>
</feature>
<dbReference type="GO" id="GO:0005737">
    <property type="term" value="C:cytoplasm"/>
    <property type="evidence" value="ECO:0007669"/>
    <property type="project" value="UniProtKB-SubCell"/>
</dbReference>
<comment type="subcellular location">
    <subcellularLocation>
        <location evidence="1">Cytoplasm</location>
    </subcellularLocation>
</comment>
<comment type="caution">
    <text evidence="8">The sequence shown here is derived from an EMBL/GenBank/DDBJ whole genome shotgun (WGS) entry which is preliminary data.</text>
</comment>
<dbReference type="Pfam" id="PF14656">
    <property type="entry name" value="RAB3GAP2_C"/>
    <property type="match status" value="2"/>
</dbReference>
<dbReference type="Proteomes" id="UP001497525">
    <property type="component" value="Unassembled WGS sequence"/>
</dbReference>
<feature type="domain" description="Rab3-GAP regulatory subunit N-terminal" evidence="6">
    <location>
        <begin position="27"/>
        <end position="429"/>
    </location>
</feature>
<dbReference type="InterPro" id="IPR026059">
    <property type="entry name" value="Rab3GAP2"/>
</dbReference>
<dbReference type="InterPro" id="IPR029257">
    <property type="entry name" value="RAB3GAP2_C"/>
</dbReference>